<comment type="caution">
    <text evidence="6">The sequence shown here is derived from an EMBL/GenBank/DDBJ whole genome shotgun (WGS) entry which is preliminary data.</text>
</comment>
<organism evidence="6 7">
    <name type="scientific">Achaetomium macrosporum</name>
    <dbReference type="NCBI Taxonomy" id="79813"/>
    <lineage>
        <taxon>Eukaryota</taxon>
        <taxon>Fungi</taxon>
        <taxon>Dikarya</taxon>
        <taxon>Ascomycota</taxon>
        <taxon>Pezizomycotina</taxon>
        <taxon>Sordariomycetes</taxon>
        <taxon>Sordariomycetidae</taxon>
        <taxon>Sordariales</taxon>
        <taxon>Chaetomiaceae</taxon>
        <taxon>Achaetomium</taxon>
    </lineage>
</organism>
<keyword evidence="7" id="KW-1185">Reference proteome</keyword>
<dbReference type="Proteomes" id="UP001303760">
    <property type="component" value="Unassembled WGS sequence"/>
</dbReference>
<evidence type="ECO:0000256" key="2">
    <source>
        <dbReference type="PIRSR" id="PIRSR000137-2"/>
    </source>
</evidence>
<feature type="domain" description="Glucose-methanol-choline oxidoreductase N-terminal" evidence="4">
    <location>
        <begin position="82"/>
        <end position="105"/>
    </location>
</feature>
<reference evidence="6" key="1">
    <citation type="journal article" date="2023" name="Mol. Phylogenet. Evol.">
        <title>Genome-scale phylogeny and comparative genomics of the fungal order Sordariales.</title>
        <authorList>
            <person name="Hensen N."/>
            <person name="Bonometti L."/>
            <person name="Westerberg I."/>
            <person name="Brannstrom I.O."/>
            <person name="Guillou S."/>
            <person name="Cros-Aarteil S."/>
            <person name="Calhoun S."/>
            <person name="Haridas S."/>
            <person name="Kuo A."/>
            <person name="Mondo S."/>
            <person name="Pangilinan J."/>
            <person name="Riley R."/>
            <person name="LaButti K."/>
            <person name="Andreopoulos B."/>
            <person name="Lipzen A."/>
            <person name="Chen C."/>
            <person name="Yan M."/>
            <person name="Daum C."/>
            <person name="Ng V."/>
            <person name="Clum A."/>
            <person name="Steindorff A."/>
            <person name="Ohm R.A."/>
            <person name="Martin F."/>
            <person name="Silar P."/>
            <person name="Natvig D.O."/>
            <person name="Lalanne C."/>
            <person name="Gautier V."/>
            <person name="Ament-Velasquez S.L."/>
            <person name="Kruys A."/>
            <person name="Hutchinson M.I."/>
            <person name="Powell A.J."/>
            <person name="Barry K."/>
            <person name="Miller A.N."/>
            <person name="Grigoriev I.V."/>
            <person name="Debuchy R."/>
            <person name="Gladieux P."/>
            <person name="Hiltunen Thoren M."/>
            <person name="Johannesson H."/>
        </authorList>
    </citation>
    <scope>NUCLEOTIDE SEQUENCE</scope>
    <source>
        <strain evidence="6">CBS 532.94</strain>
    </source>
</reference>
<gene>
    <name evidence="6" type="ORF">C8A03DRAFT_38928</name>
</gene>
<proteinExistence type="inferred from homology"/>
<dbReference type="PROSITE" id="PS00623">
    <property type="entry name" value="GMC_OXRED_1"/>
    <property type="match status" value="1"/>
</dbReference>
<dbReference type="InterPro" id="IPR012132">
    <property type="entry name" value="GMC_OxRdtase"/>
</dbReference>
<name>A0AAN7C181_9PEZI</name>
<dbReference type="EMBL" id="MU860575">
    <property type="protein sequence ID" value="KAK4233370.1"/>
    <property type="molecule type" value="Genomic_DNA"/>
</dbReference>
<keyword evidence="3" id="KW-0285">Flavoprotein</keyword>
<feature type="binding site" evidence="2">
    <location>
        <position position="219"/>
    </location>
    <ligand>
        <name>FAD</name>
        <dbReference type="ChEBI" id="CHEBI:57692"/>
    </ligand>
</feature>
<comment type="cofactor">
    <cofactor evidence="2">
        <name>FAD</name>
        <dbReference type="ChEBI" id="CHEBI:57692"/>
    </cofactor>
</comment>
<keyword evidence="2 3" id="KW-0274">FAD</keyword>
<comment type="similarity">
    <text evidence="1 3">Belongs to the GMC oxidoreductase family.</text>
</comment>
<dbReference type="SUPFAM" id="SSF54373">
    <property type="entry name" value="FAD-linked reductases, C-terminal domain"/>
    <property type="match status" value="1"/>
</dbReference>
<dbReference type="Pfam" id="PF00732">
    <property type="entry name" value="GMC_oxred_N"/>
    <property type="match status" value="1"/>
</dbReference>
<dbReference type="PANTHER" id="PTHR11552:SF210">
    <property type="entry name" value="GLUCOSE-METHANOL-CHOLINE OXIDOREDUCTASE N-TERMINAL DOMAIN-CONTAINING PROTEIN-RELATED"/>
    <property type="match status" value="1"/>
</dbReference>
<dbReference type="PROSITE" id="PS00624">
    <property type="entry name" value="GMC_OXRED_2"/>
    <property type="match status" value="1"/>
</dbReference>
<dbReference type="GO" id="GO:0050660">
    <property type="term" value="F:flavin adenine dinucleotide binding"/>
    <property type="evidence" value="ECO:0007669"/>
    <property type="project" value="InterPro"/>
</dbReference>
<evidence type="ECO:0000256" key="3">
    <source>
        <dbReference type="RuleBase" id="RU003968"/>
    </source>
</evidence>
<dbReference type="PIRSF" id="PIRSF000137">
    <property type="entry name" value="Alcohol_oxidase"/>
    <property type="match status" value="1"/>
</dbReference>
<feature type="domain" description="Glucose-methanol-choline oxidoreductase N-terminal" evidence="5">
    <location>
        <begin position="260"/>
        <end position="274"/>
    </location>
</feature>
<evidence type="ECO:0000313" key="7">
    <source>
        <dbReference type="Proteomes" id="UP001303760"/>
    </source>
</evidence>
<evidence type="ECO:0000256" key="1">
    <source>
        <dbReference type="ARBA" id="ARBA00010790"/>
    </source>
</evidence>
<dbReference type="AlphaFoldDB" id="A0AAN7C181"/>
<dbReference type="Pfam" id="PF05199">
    <property type="entry name" value="GMC_oxred_C"/>
    <property type="match status" value="1"/>
</dbReference>
<evidence type="ECO:0000259" key="5">
    <source>
        <dbReference type="PROSITE" id="PS00624"/>
    </source>
</evidence>
<evidence type="ECO:0000259" key="4">
    <source>
        <dbReference type="PROSITE" id="PS00623"/>
    </source>
</evidence>
<dbReference type="PANTHER" id="PTHR11552">
    <property type="entry name" value="GLUCOSE-METHANOL-CHOLINE GMC OXIDOREDUCTASE"/>
    <property type="match status" value="1"/>
</dbReference>
<dbReference type="InterPro" id="IPR007867">
    <property type="entry name" value="GMC_OxRtase_C"/>
</dbReference>
<sequence length="607" mass="65325">MASEFDFIIVGGGTAGLVLAARLSEKPNVQVLVVEVGEDLTADPRVNVPAMWPQLQGTDTDWQLKTVPQKSLGGRELVVPQGRLLGGSGALNGMNFVLPAKEDLDSWAALGNPGWDWESFAKYLKKTHTVTAGGKAQNDGVLQLNIPEEETKWPQAWRDTFAGLGFPTDNDPFTGEPHGAVTYPDAIDPVSKTRSFSGNAYLTPARTRPNLVLWTGVSVDKILFDKTPDGAVATGVQYTSTKDGKTQTVSARKEVILCAGTFHSPAILELSGVGDAELLQKLGIDVVVDNPFVGENLQNHPMCVISFETAGGEGFETIDPIARQDPAALGAAMEAYTTKQRGPFSKTNSNVMAHIPFPDINSASGKKDLDQILEKHLSAATTTDLPGSKTTAEYVQAHESLVRSVLTSPTGASGYYVHFPGWAYYGRTGRLVPIPLDSSETYFTIAVLLTHPLSRGSSHITTTTQLPDRLAIDPKYLSHPLDLEILARHIQFLESTLATSPPLALRLAPDGKRAPPTSSWPRGFSADLEQARRFVRETAVGAMHYTGTCSMMPREKGGVVDTQLRVYGTKNVRVVDASVMPFTTRANTMAAVYAIAEKAADIIKAGL</sequence>
<reference evidence="6" key="2">
    <citation type="submission" date="2023-05" db="EMBL/GenBank/DDBJ databases">
        <authorList>
            <consortium name="Lawrence Berkeley National Laboratory"/>
            <person name="Steindorff A."/>
            <person name="Hensen N."/>
            <person name="Bonometti L."/>
            <person name="Westerberg I."/>
            <person name="Brannstrom I.O."/>
            <person name="Guillou S."/>
            <person name="Cros-Aarteil S."/>
            <person name="Calhoun S."/>
            <person name="Haridas S."/>
            <person name="Kuo A."/>
            <person name="Mondo S."/>
            <person name="Pangilinan J."/>
            <person name="Riley R."/>
            <person name="Labutti K."/>
            <person name="Andreopoulos B."/>
            <person name="Lipzen A."/>
            <person name="Chen C."/>
            <person name="Yanf M."/>
            <person name="Daum C."/>
            <person name="Ng V."/>
            <person name="Clum A."/>
            <person name="Ohm R."/>
            <person name="Martin F."/>
            <person name="Silar P."/>
            <person name="Natvig D."/>
            <person name="Lalanne C."/>
            <person name="Gautier V."/>
            <person name="Ament-Velasquez S.L."/>
            <person name="Kruys A."/>
            <person name="Hutchinson M.I."/>
            <person name="Powell A.J."/>
            <person name="Barry K."/>
            <person name="Miller A.N."/>
            <person name="Grigoriev I.V."/>
            <person name="Debuchy R."/>
            <person name="Gladieux P."/>
            <person name="Thoren M.H."/>
            <person name="Johannesson H."/>
        </authorList>
    </citation>
    <scope>NUCLEOTIDE SEQUENCE</scope>
    <source>
        <strain evidence="6">CBS 532.94</strain>
    </source>
</reference>
<protein>
    <submittedName>
        <fullName evidence="6">L-sorbose 1-dehydrogenase</fullName>
    </submittedName>
</protein>
<dbReference type="InterPro" id="IPR000172">
    <property type="entry name" value="GMC_OxRdtase_N"/>
</dbReference>
<dbReference type="Gene3D" id="3.50.50.60">
    <property type="entry name" value="FAD/NAD(P)-binding domain"/>
    <property type="match status" value="1"/>
</dbReference>
<dbReference type="SUPFAM" id="SSF51905">
    <property type="entry name" value="FAD/NAD(P)-binding domain"/>
    <property type="match status" value="1"/>
</dbReference>
<evidence type="ECO:0000313" key="6">
    <source>
        <dbReference type="EMBL" id="KAK4233370.1"/>
    </source>
</evidence>
<accession>A0AAN7C181</accession>
<dbReference type="GO" id="GO:0016614">
    <property type="term" value="F:oxidoreductase activity, acting on CH-OH group of donors"/>
    <property type="evidence" value="ECO:0007669"/>
    <property type="project" value="InterPro"/>
</dbReference>
<dbReference type="InterPro" id="IPR036188">
    <property type="entry name" value="FAD/NAD-bd_sf"/>
</dbReference>
<dbReference type="Gene3D" id="3.30.560.10">
    <property type="entry name" value="Glucose Oxidase, domain 3"/>
    <property type="match status" value="1"/>
</dbReference>